<dbReference type="Proteomes" id="UP000189941">
    <property type="component" value="Unassembled WGS sequence"/>
</dbReference>
<evidence type="ECO:0000313" key="2">
    <source>
        <dbReference type="Proteomes" id="UP000189941"/>
    </source>
</evidence>
<sequence length="219" mass="26410">MVVFRKSFNFYLHLPIAYYSRDTVLDSPFILDFLYDRSEADHYSNFPLIYSFDQYYSHVECVMRGFLVREALYELVDSWHYIQTQDKINSNKLCTQLIRMKPYFSGLTELLYGKKDSFLHNVPLETLHQFFEQYSFDEFVNLIKPYCEIVDVRHFTEKKFSLISYVFSNEYLINRSIKANCIYLEDLLENATLCESILERLNKPELAYILNYFLYFINK</sequence>
<proteinExistence type="predicted"/>
<reference evidence="2" key="1">
    <citation type="submission" date="2017-02" db="EMBL/GenBank/DDBJ databases">
        <authorList>
            <person name="Varghese N."/>
            <person name="Submissions S."/>
        </authorList>
    </citation>
    <scope>NUCLEOTIDE SEQUENCE [LARGE SCALE GENOMIC DNA]</scope>
    <source>
        <strain evidence="2">DSM 15739</strain>
    </source>
</reference>
<protein>
    <submittedName>
        <fullName evidence="1">Uncharacterized protein</fullName>
    </submittedName>
</protein>
<name>A0A1T4MMI9_9LACT</name>
<accession>A0A1T4MMI9</accession>
<gene>
    <name evidence="1" type="ORF">SAMN02746011_01466</name>
</gene>
<dbReference type="RefSeq" id="WP_078756190.1">
    <property type="nucleotide sequence ID" value="NZ_FUWO01000013.1"/>
</dbReference>
<dbReference type="OrthoDB" id="9864268at2"/>
<keyword evidence="2" id="KW-1185">Reference proteome</keyword>
<evidence type="ECO:0000313" key="1">
    <source>
        <dbReference type="EMBL" id="SJZ68005.1"/>
    </source>
</evidence>
<dbReference type="EMBL" id="FUWO01000013">
    <property type="protein sequence ID" value="SJZ68005.1"/>
    <property type="molecule type" value="Genomic_DNA"/>
</dbReference>
<dbReference type="AlphaFoldDB" id="A0A1T4MMI9"/>
<organism evidence="1 2">
    <name type="scientific">Globicatella sulfidifaciens DSM 15739</name>
    <dbReference type="NCBI Taxonomy" id="1121925"/>
    <lineage>
        <taxon>Bacteria</taxon>
        <taxon>Bacillati</taxon>
        <taxon>Bacillota</taxon>
        <taxon>Bacilli</taxon>
        <taxon>Lactobacillales</taxon>
        <taxon>Aerococcaceae</taxon>
        <taxon>Globicatella</taxon>
    </lineage>
</organism>
<dbReference type="STRING" id="1121925.SAMN02746011_01466"/>